<dbReference type="HAMAP" id="MF_00171">
    <property type="entry name" value="TruA"/>
    <property type="match status" value="1"/>
</dbReference>
<dbReference type="PhylomeDB" id="A7SJV8"/>
<evidence type="ECO:0000256" key="2">
    <source>
        <dbReference type="ARBA" id="ARBA00009375"/>
    </source>
</evidence>
<evidence type="ECO:0000313" key="8">
    <source>
        <dbReference type="Proteomes" id="UP000001593"/>
    </source>
</evidence>
<feature type="domain" description="Pseudouridine synthase I TruA alpha/beta" evidence="6">
    <location>
        <begin position="233"/>
        <end position="356"/>
    </location>
</feature>
<dbReference type="GO" id="GO:0005737">
    <property type="term" value="C:cytoplasm"/>
    <property type="evidence" value="ECO:0000318"/>
    <property type="project" value="GO_Central"/>
</dbReference>
<dbReference type="FunFam" id="3.30.70.660:FF:000012">
    <property type="entry name" value="tRNA pseudouridine synthase"/>
    <property type="match status" value="1"/>
</dbReference>
<dbReference type="PANTHER" id="PTHR11142:SF5">
    <property type="entry name" value="TRNA PSEUDOURIDINE(38_39) SYNTHASE"/>
    <property type="match status" value="1"/>
</dbReference>
<dbReference type="Gene3D" id="3.30.70.660">
    <property type="entry name" value="Pseudouridine synthase I, catalytic domain, C-terminal subdomain"/>
    <property type="match status" value="1"/>
</dbReference>
<dbReference type="AlphaFoldDB" id="A7SJV8"/>
<evidence type="ECO:0000256" key="3">
    <source>
        <dbReference type="ARBA" id="ARBA00022694"/>
    </source>
</evidence>
<keyword evidence="5" id="KW-0539">Nucleus</keyword>
<dbReference type="InterPro" id="IPR001406">
    <property type="entry name" value="PsdUridine_synth_TruA"/>
</dbReference>
<keyword evidence="4" id="KW-0413">Isomerase</keyword>
<dbReference type="SUPFAM" id="SSF55120">
    <property type="entry name" value="Pseudouridine synthase"/>
    <property type="match status" value="1"/>
</dbReference>
<dbReference type="CDD" id="cd02569">
    <property type="entry name" value="PseudoU_synth_ScPus3"/>
    <property type="match status" value="1"/>
</dbReference>
<gene>
    <name evidence="7" type="ORF">NEMVEDRAFT_v1g245761</name>
</gene>
<dbReference type="KEGG" id="nve:5507427"/>
<dbReference type="GO" id="GO:0003723">
    <property type="term" value="F:RNA binding"/>
    <property type="evidence" value="ECO:0007669"/>
    <property type="project" value="InterPro"/>
</dbReference>
<organism evidence="7 8">
    <name type="scientific">Nematostella vectensis</name>
    <name type="common">Starlet sea anemone</name>
    <dbReference type="NCBI Taxonomy" id="45351"/>
    <lineage>
        <taxon>Eukaryota</taxon>
        <taxon>Metazoa</taxon>
        <taxon>Cnidaria</taxon>
        <taxon>Anthozoa</taxon>
        <taxon>Hexacorallia</taxon>
        <taxon>Actiniaria</taxon>
        <taxon>Edwardsiidae</taxon>
        <taxon>Nematostella</taxon>
    </lineage>
</organism>
<protein>
    <recommendedName>
        <fullName evidence="6">Pseudouridine synthase I TruA alpha/beta domain-containing protein</fullName>
    </recommendedName>
</protein>
<evidence type="ECO:0000256" key="1">
    <source>
        <dbReference type="ARBA" id="ARBA00004123"/>
    </source>
</evidence>
<comment type="subcellular location">
    <subcellularLocation>
        <location evidence="1">Nucleus</location>
    </subcellularLocation>
</comment>
<dbReference type="EMBL" id="DS469681">
    <property type="protein sequence ID" value="EDO36025.1"/>
    <property type="molecule type" value="Genomic_DNA"/>
</dbReference>
<accession>A7SJV8</accession>
<dbReference type="GO" id="GO:1990481">
    <property type="term" value="P:mRNA pseudouridine synthesis"/>
    <property type="evidence" value="ECO:0000318"/>
    <property type="project" value="GO_Central"/>
</dbReference>
<dbReference type="OMA" id="DCKFPEM"/>
<dbReference type="InterPro" id="IPR020097">
    <property type="entry name" value="PsdUridine_synth_TruA_a/b_dom"/>
</dbReference>
<dbReference type="GO" id="GO:0031119">
    <property type="term" value="P:tRNA pseudouridine synthesis"/>
    <property type="evidence" value="ECO:0000318"/>
    <property type="project" value="GO_Central"/>
</dbReference>
<dbReference type="InterPro" id="IPR020095">
    <property type="entry name" value="PsdUridine_synth_TruA_C"/>
</dbReference>
<proteinExistence type="inferred from homology"/>
<name>A7SJV8_NEMVE</name>
<comment type="similarity">
    <text evidence="2">Belongs to the tRNA pseudouridine synthase TruA family.</text>
</comment>
<dbReference type="eggNOG" id="KOG2554">
    <property type="taxonomic scope" value="Eukaryota"/>
</dbReference>
<keyword evidence="3" id="KW-0819">tRNA processing</keyword>
<dbReference type="OrthoDB" id="25767at2759"/>
<evidence type="ECO:0000259" key="6">
    <source>
        <dbReference type="Pfam" id="PF01416"/>
    </source>
</evidence>
<dbReference type="Pfam" id="PF01416">
    <property type="entry name" value="PseudoU_synth_1"/>
    <property type="match status" value="1"/>
</dbReference>
<dbReference type="NCBIfam" id="TIGR00071">
    <property type="entry name" value="hisT_truA"/>
    <property type="match status" value="1"/>
</dbReference>
<reference evidence="7 8" key="1">
    <citation type="journal article" date="2007" name="Science">
        <title>Sea anemone genome reveals ancestral eumetazoan gene repertoire and genomic organization.</title>
        <authorList>
            <person name="Putnam N.H."/>
            <person name="Srivastava M."/>
            <person name="Hellsten U."/>
            <person name="Dirks B."/>
            <person name="Chapman J."/>
            <person name="Salamov A."/>
            <person name="Terry A."/>
            <person name="Shapiro H."/>
            <person name="Lindquist E."/>
            <person name="Kapitonov V.V."/>
            <person name="Jurka J."/>
            <person name="Genikhovich G."/>
            <person name="Grigoriev I.V."/>
            <person name="Lucas S.M."/>
            <person name="Steele R.E."/>
            <person name="Finnerty J.R."/>
            <person name="Technau U."/>
            <person name="Martindale M.Q."/>
            <person name="Rokhsar D.S."/>
        </authorList>
    </citation>
    <scope>NUCLEOTIDE SEQUENCE [LARGE SCALE GENOMIC DNA]</scope>
    <source>
        <strain evidence="8">CH2 X CH6</strain>
    </source>
</reference>
<dbReference type="FunFam" id="3.30.70.580:FF:000007">
    <property type="entry name" value="tRNA pseudouridine synthase"/>
    <property type="match status" value="1"/>
</dbReference>
<dbReference type="InParanoid" id="A7SJV8"/>
<sequence>MADGSNKLLEKATRGELIEIIQRLREENKILMKKTKTSPLNATISDSCKETREFDPDCVQIKRAKSKPRKEFDFSRYNTRRIALRLSYLGWDMHGFASQEKIDNTVEAHLFDALIKACLVKSRESCSYSRCGRTDKGVSAFGQVISLNVRTNLDKGPGVILRQESSVGRDTKGKTMKEILYVDILNKVLPKEIRVLAWAPVELDFDARFSCSYRKYKYLFPSANLDIDLMNLASKKLEGEHDFRNFCKMDVANGVIQFTRNITSFKVQKVSNATYSAPGENKAKQRGYEMCEAVICGSAFLWHQVRCMMSILLMVGQGLEQPEVIDWLLDIEKCPQRPQYNMASELPLVLYDCVYEGITWIYDPQVLESVTKNLQQLWNTYATKATLAQELLASLDSAEIPGNPLTNWSSFKPMLLYQSSGLVPGQAAKTHKKLCKRAVCESLEEKLEGVNAKRRKSGKEPFTL</sequence>
<dbReference type="InterPro" id="IPR020094">
    <property type="entry name" value="TruA/RsuA/RluB/E/F_N"/>
</dbReference>
<dbReference type="Gene3D" id="3.30.70.580">
    <property type="entry name" value="Pseudouridine synthase I, catalytic domain, N-terminal subdomain"/>
    <property type="match status" value="1"/>
</dbReference>
<evidence type="ECO:0000313" key="7">
    <source>
        <dbReference type="EMBL" id="EDO36025.1"/>
    </source>
</evidence>
<dbReference type="HOGENOM" id="CLU_014673_2_0_1"/>
<evidence type="ECO:0000256" key="4">
    <source>
        <dbReference type="ARBA" id="ARBA00023235"/>
    </source>
</evidence>
<dbReference type="GO" id="GO:0009982">
    <property type="term" value="F:pseudouridine synthase activity"/>
    <property type="evidence" value="ECO:0000318"/>
    <property type="project" value="GO_Central"/>
</dbReference>
<dbReference type="InterPro" id="IPR041707">
    <property type="entry name" value="Pus3-like"/>
</dbReference>
<dbReference type="Proteomes" id="UP000001593">
    <property type="component" value="Unassembled WGS sequence"/>
</dbReference>
<dbReference type="STRING" id="45351.A7SJV8"/>
<dbReference type="PANTHER" id="PTHR11142">
    <property type="entry name" value="PSEUDOURIDYLATE SYNTHASE"/>
    <property type="match status" value="1"/>
</dbReference>
<dbReference type="GO" id="GO:0005634">
    <property type="term" value="C:nucleus"/>
    <property type="evidence" value="ECO:0000318"/>
    <property type="project" value="GO_Central"/>
</dbReference>
<dbReference type="InterPro" id="IPR020103">
    <property type="entry name" value="PsdUridine_synth_cat_dom_sf"/>
</dbReference>
<keyword evidence="8" id="KW-1185">Reference proteome</keyword>
<evidence type="ECO:0000256" key="5">
    <source>
        <dbReference type="ARBA" id="ARBA00023242"/>
    </source>
</evidence>